<organism evidence="1 2">
    <name type="scientific">Meloidogyne enterolobii</name>
    <name type="common">Root-knot nematode worm</name>
    <name type="synonym">Meloidogyne mayaguensis</name>
    <dbReference type="NCBI Taxonomy" id="390850"/>
    <lineage>
        <taxon>Eukaryota</taxon>
        <taxon>Metazoa</taxon>
        <taxon>Ecdysozoa</taxon>
        <taxon>Nematoda</taxon>
        <taxon>Chromadorea</taxon>
        <taxon>Rhabditida</taxon>
        <taxon>Tylenchina</taxon>
        <taxon>Tylenchomorpha</taxon>
        <taxon>Tylenchoidea</taxon>
        <taxon>Meloidogynidae</taxon>
        <taxon>Meloidogyninae</taxon>
        <taxon>Meloidogyne</taxon>
    </lineage>
</organism>
<dbReference type="AlphaFoldDB" id="A0A6V7XH60"/>
<sequence length="49" mass="6077">MFSFTFLLHKPLLFIKKAFGFDYPNFFLIFFFHFISSSRELYSRWKSIN</sequence>
<dbReference type="EMBL" id="CAJEWN010001580">
    <property type="protein sequence ID" value="CAD2198598.1"/>
    <property type="molecule type" value="Genomic_DNA"/>
</dbReference>
<comment type="caution">
    <text evidence="1">The sequence shown here is derived from an EMBL/GenBank/DDBJ whole genome shotgun (WGS) entry which is preliminary data.</text>
</comment>
<dbReference type="Proteomes" id="UP000580250">
    <property type="component" value="Unassembled WGS sequence"/>
</dbReference>
<evidence type="ECO:0000313" key="2">
    <source>
        <dbReference type="Proteomes" id="UP000580250"/>
    </source>
</evidence>
<proteinExistence type="predicted"/>
<evidence type="ECO:0000313" key="1">
    <source>
        <dbReference type="EMBL" id="CAD2198598.1"/>
    </source>
</evidence>
<protein>
    <submittedName>
        <fullName evidence="1">Uncharacterized protein</fullName>
    </submittedName>
</protein>
<gene>
    <name evidence="1" type="ORF">MENT_LOCUS51925</name>
</gene>
<accession>A0A6V7XH60</accession>
<name>A0A6V7XH60_MELEN</name>
<reference evidence="1 2" key="1">
    <citation type="submission" date="2020-08" db="EMBL/GenBank/DDBJ databases">
        <authorList>
            <person name="Koutsovoulos G."/>
            <person name="Danchin GJ E."/>
        </authorList>
    </citation>
    <scope>NUCLEOTIDE SEQUENCE [LARGE SCALE GENOMIC DNA]</scope>
</reference>